<comment type="caution">
    <text evidence="1">The sequence shown here is derived from an EMBL/GenBank/DDBJ whole genome shotgun (WGS) entry which is preliminary data.</text>
</comment>
<organism evidence="1 2">
    <name type="scientific">Wickerhamomyces ciferrii (strain ATCC 14091 / BCRC 22168 / CBS 111 / JCM 3599 / NBRC 0793 / NRRL Y-1031 F-60-10)</name>
    <name type="common">Yeast</name>
    <name type="synonym">Pichia ciferrii</name>
    <dbReference type="NCBI Taxonomy" id="1206466"/>
    <lineage>
        <taxon>Eukaryota</taxon>
        <taxon>Fungi</taxon>
        <taxon>Dikarya</taxon>
        <taxon>Ascomycota</taxon>
        <taxon>Saccharomycotina</taxon>
        <taxon>Saccharomycetes</taxon>
        <taxon>Phaffomycetales</taxon>
        <taxon>Wickerhamomycetaceae</taxon>
        <taxon>Wickerhamomyces</taxon>
    </lineage>
</organism>
<dbReference type="HOGENOM" id="CLU_434270_0_0_1"/>
<gene>
    <name evidence="1" type="ORF">BN7_5235</name>
</gene>
<dbReference type="EMBL" id="CAIF01000206">
    <property type="protein sequence ID" value="CCH45650.1"/>
    <property type="molecule type" value="Genomic_DNA"/>
</dbReference>
<keyword evidence="2" id="KW-1185">Reference proteome</keyword>
<dbReference type="Proteomes" id="UP000009328">
    <property type="component" value="Unassembled WGS sequence"/>
</dbReference>
<protein>
    <submittedName>
        <fullName evidence="1">Uncharacterized protein</fullName>
    </submittedName>
</protein>
<evidence type="ECO:0000313" key="2">
    <source>
        <dbReference type="Proteomes" id="UP000009328"/>
    </source>
</evidence>
<dbReference type="AlphaFoldDB" id="K0KK99"/>
<proteinExistence type="predicted"/>
<reference evidence="1 2" key="1">
    <citation type="journal article" date="2012" name="Eukaryot. Cell">
        <title>Draft genome sequence of Wickerhamomyces ciferrii NRRL Y-1031 F-60-10.</title>
        <authorList>
            <person name="Schneider J."/>
            <person name="Andrea H."/>
            <person name="Blom J."/>
            <person name="Jaenicke S."/>
            <person name="Ruckert C."/>
            <person name="Schorsch C."/>
            <person name="Szczepanowski R."/>
            <person name="Farwick M."/>
            <person name="Goesmann A."/>
            <person name="Puhler A."/>
            <person name="Schaffer S."/>
            <person name="Tauch A."/>
            <person name="Kohler T."/>
            <person name="Brinkrolf K."/>
        </authorList>
    </citation>
    <scope>NUCLEOTIDE SEQUENCE [LARGE SCALE GENOMIC DNA]</scope>
    <source>
        <strain evidence="2">ATCC 14091 / BCRC 22168 / CBS 111 / JCM 3599 / NBRC 0793 / NRRL Y-1031 F-60-10</strain>
    </source>
</reference>
<accession>K0KK99</accession>
<dbReference type="InParanoid" id="K0KK99"/>
<name>K0KK99_WICCF</name>
<evidence type="ECO:0000313" key="1">
    <source>
        <dbReference type="EMBL" id="CCH45650.1"/>
    </source>
</evidence>
<sequence>MNHQESIALTEIDLNIPQNQVKDVIEDDEVIKTTEIITEIDSTLPVDFTEGSFFENFKLKLAGDKHTNSSKGQYVTIPYFIEFDSKANDAPCSFKIVCTRLTTSDELLQIFESDIEPKTYRINEYKSKNWLFSSPNITDNRPFETNIQNLKKKFNIEFSKAEPNCGSCIGEREDVLYVKTLMSSNEYLHIVKVIDQWPRKKTPVSKFLKKDIEIENKIRLTDQRNDTIPKHHGNRLSKKVTLMEYRIPSRDELVTKDTSEDVLLIIAQTDETTFGDVLNEVMLQKFNILENSNYDNENHKNYSDCTKLYIGDIKYIKIRESQQAIYDEKFSIQKYNRTQLFKRNIENPIKEPIPLGIGGLKKSLQSYDKINRALDYNPRFELFHSLDYGYDSRFITYSTRNLTVDLMNKLLMKRPTVKTTGELDTYQFDSFDGRLVSTSFMIDPKFHIDTIIEAYDRYMKFLDKYQCKSCGLSLNHSLDINNKEQSQEYKQFLTDFEVIHNHVITISPQYVSNMLYPNFNSFLNSITSGQGVYNAIPDEPQYLHLIELTKDHSSNNGMKDMILIVSPSEELDLTGYLLTVKEQLLVDNAMDQYSITEDVIRNVKPINIKADLHVDASELFEQEIYSMCNPSNGSN</sequence>